<keyword evidence="3" id="KW-1185">Reference proteome</keyword>
<name>A0ABR4EH94_9PEZI</name>
<feature type="compositionally biased region" description="Basic and acidic residues" evidence="1">
    <location>
        <begin position="143"/>
        <end position="155"/>
    </location>
</feature>
<dbReference type="EMBL" id="JBAWTH010000055">
    <property type="protein sequence ID" value="KAL2281775.1"/>
    <property type="molecule type" value="Genomic_DNA"/>
</dbReference>
<comment type="caution">
    <text evidence="2">The sequence shown here is derived from an EMBL/GenBank/DDBJ whole genome shotgun (WGS) entry which is preliminary data.</text>
</comment>
<sequence length="295" mass="32159">MHSKERGVHRKTGLCSAAENKRSAIEFRWLDGWSRLLSGGGRMRISPPLVGIFCALLHHHHTADLRRRALDRRWISAPPRTRSAQSMARASGQAPCLLIGLLRPSRGETRNVIWKGMNRLCACPGGAAVSVAQAGMVVGSTIESRRSTRPPEKPARRPRALGHRLDLSTLDGWALGVCNPFVYACTPSGVSSSPSSRRMPAGAHKLSALSHTHTQTQTQTHSRTVQYARGVLSVSVDGWVGHLCPGVPYRTLYPMAGMPKKLERLHCPRCLPLTAVAKQKGETRACVIATGLWVP</sequence>
<gene>
    <name evidence="2" type="ORF">FJTKL_11447</name>
</gene>
<evidence type="ECO:0000313" key="3">
    <source>
        <dbReference type="Proteomes" id="UP001600888"/>
    </source>
</evidence>
<feature type="region of interest" description="Disordered" evidence="1">
    <location>
        <begin position="140"/>
        <end position="160"/>
    </location>
</feature>
<evidence type="ECO:0000313" key="2">
    <source>
        <dbReference type="EMBL" id="KAL2281775.1"/>
    </source>
</evidence>
<evidence type="ECO:0000256" key="1">
    <source>
        <dbReference type="SAM" id="MobiDB-lite"/>
    </source>
</evidence>
<accession>A0ABR4EH94</accession>
<reference evidence="2 3" key="1">
    <citation type="submission" date="2024-03" db="EMBL/GenBank/DDBJ databases">
        <title>A high-quality draft genome sequence of Diaporthe vaccinii, a causative agent of upright dieback and viscid rot disease in cranberry plants.</title>
        <authorList>
            <person name="Sarrasin M."/>
            <person name="Lang B.F."/>
            <person name="Burger G."/>
        </authorList>
    </citation>
    <scope>NUCLEOTIDE SEQUENCE [LARGE SCALE GENOMIC DNA]</scope>
    <source>
        <strain evidence="2 3">IS7</strain>
    </source>
</reference>
<organism evidence="2 3">
    <name type="scientific">Diaporthe vaccinii</name>
    <dbReference type="NCBI Taxonomy" id="105482"/>
    <lineage>
        <taxon>Eukaryota</taxon>
        <taxon>Fungi</taxon>
        <taxon>Dikarya</taxon>
        <taxon>Ascomycota</taxon>
        <taxon>Pezizomycotina</taxon>
        <taxon>Sordariomycetes</taxon>
        <taxon>Sordariomycetidae</taxon>
        <taxon>Diaporthales</taxon>
        <taxon>Diaporthaceae</taxon>
        <taxon>Diaporthe</taxon>
        <taxon>Diaporthe eres species complex</taxon>
    </lineage>
</organism>
<protein>
    <submittedName>
        <fullName evidence="2">Uncharacterized protein</fullName>
    </submittedName>
</protein>
<dbReference type="Proteomes" id="UP001600888">
    <property type="component" value="Unassembled WGS sequence"/>
</dbReference>
<proteinExistence type="predicted"/>